<comment type="subcellular location">
    <subcellularLocation>
        <location evidence="1">Membrane</location>
        <topology evidence="1">Multi-pass membrane protein</topology>
    </subcellularLocation>
</comment>
<feature type="transmembrane region" description="Helical" evidence="6">
    <location>
        <begin position="35"/>
        <end position="55"/>
    </location>
</feature>
<dbReference type="Proteomes" id="UP000033035">
    <property type="component" value="Unassembled WGS sequence"/>
</dbReference>
<keyword evidence="4 6" id="KW-1133">Transmembrane helix</keyword>
<keyword evidence="3 6" id="KW-0812">Transmembrane</keyword>
<dbReference type="SUPFAM" id="SSF103481">
    <property type="entry name" value="Multidrug resistance efflux transporter EmrE"/>
    <property type="match status" value="2"/>
</dbReference>
<comment type="caution">
    <text evidence="8">The sequence shown here is derived from an EMBL/GenBank/DDBJ whole genome shotgun (WGS) entry which is preliminary data.</text>
</comment>
<evidence type="ECO:0000256" key="1">
    <source>
        <dbReference type="ARBA" id="ARBA00004141"/>
    </source>
</evidence>
<dbReference type="RefSeq" id="WP_028726968.1">
    <property type="nucleotide sequence ID" value="NZ_AUAE01000011.1"/>
</dbReference>
<accession>A0A0F5JNY2</accession>
<dbReference type="PATRIC" id="fig|1203610.3.peg.873"/>
<dbReference type="Pfam" id="PF00892">
    <property type="entry name" value="EamA"/>
    <property type="match status" value="2"/>
</dbReference>
<proteinExistence type="inferred from homology"/>
<evidence type="ECO:0000256" key="4">
    <source>
        <dbReference type="ARBA" id="ARBA00022989"/>
    </source>
</evidence>
<keyword evidence="5 6" id="KW-0472">Membrane</keyword>
<dbReference type="HOGENOM" id="CLU_949312_0_0_10"/>
<evidence type="ECO:0000256" key="2">
    <source>
        <dbReference type="ARBA" id="ARBA00007362"/>
    </source>
</evidence>
<sequence>MKNRKWLLFISITMITWGIWGAFSEIPEKAGFPATFTYIAWALAMIPCAIGALCTAKWKFDFNARSILLGCMIGFLGAGGQLLLFEALRFGPAYIVFPFISMAPVVTITLSMVFLKERAGRIQLFGIAAALCAILFLSLQGDKSDSHVTGYLWLFFALLIFIMWGIQGFTMKFANKTEMQAESIFVYMAFTAICLIPVAYYMTNWQAEGINLSWEWAIKSFLIQLLNAVGALTLVYAYRYGKAILVSPMEGLAPLFTMVLSLIIYAVVPDIVTQIGMGLAVLAMITMSIE</sequence>
<evidence type="ECO:0000313" key="9">
    <source>
        <dbReference type="Proteomes" id="UP000033035"/>
    </source>
</evidence>
<feature type="transmembrane region" description="Helical" evidence="6">
    <location>
        <begin position="245"/>
        <end position="265"/>
    </location>
</feature>
<evidence type="ECO:0000256" key="5">
    <source>
        <dbReference type="ARBA" id="ARBA00023136"/>
    </source>
</evidence>
<feature type="transmembrane region" description="Helical" evidence="6">
    <location>
        <begin position="94"/>
        <end position="115"/>
    </location>
</feature>
<feature type="domain" description="EamA" evidence="7">
    <location>
        <begin position="5"/>
        <end position="138"/>
    </location>
</feature>
<keyword evidence="9" id="KW-1185">Reference proteome</keyword>
<evidence type="ECO:0000313" key="8">
    <source>
        <dbReference type="EMBL" id="KKB59305.1"/>
    </source>
</evidence>
<feature type="transmembrane region" description="Helical" evidence="6">
    <location>
        <begin position="122"/>
        <end position="139"/>
    </location>
</feature>
<dbReference type="GO" id="GO:0016020">
    <property type="term" value="C:membrane"/>
    <property type="evidence" value="ECO:0007669"/>
    <property type="project" value="UniProtKB-SubCell"/>
</dbReference>
<evidence type="ECO:0000259" key="7">
    <source>
        <dbReference type="Pfam" id="PF00892"/>
    </source>
</evidence>
<organism evidence="8 9">
    <name type="scientific">Parabacteroides gordonii MS-1 = DSM 23371</name>
    <dbReference type="NCBI Taxonomy" id="1203610"/>
    <lineage>
        <taxon>Bacteria</taxon>
        <taxon>Pseudomonadati</taxon>
        <taxon>Bacteroidota</taxon>
        <taxon>Bacteroidia</taxon>
        <taxon>Bacteroidales</taxon>
        <taxon>Tannerellaceae</taxon>
        <taxon>Parabacteroides</taxon>
    </lineage>
</organism>
<dbReference type="AlphaFoldDB" id="A0A0F5JNY2"/>
<reference evidence="8 9" key="1">
    <citation type="submission" date="2013-04" db="EMBL/GenBank/DDBJ databases">
        <title>The Genome Sequence of Parabacteroides gordonii DSM 23371.</title>
        <authorList>
            <consortium name="The Broad Institute Genomics Platform"/>
            <person name="Earl A."/>
            <person name="Ward D."/>
            <person name="Feldgarden M."/>
            <person name="Gevers D."/>
            <person name="Martens E."/>
            <person name="Sakamoto M."/>
            <person name="Benno Y."/>
            <person name="Suzuki N."/>
            <person name="Matsunaga N."/>
            <person name="Koshihara K."/>
            <person name="Seki M."/>
            <person name="Komiya H."/>
            <person name="Walker B."/>
            <person name="Young S."/>
            <person name="Zeng Q."/>
            <person name="Gargeya S."/>
            <person name="Fitzgerald M."/>
            <person name="Haas B."/>
            <person name="Abouelleil A."/>
            <person name="Allen A.W."/>
            <person name="Alvarado L."/>
            <person name="Arachchi H.M."/>
            <person name="Berlin A.M."/>
            <person name="Chapman S.B."/>
            <person name="Gainer-Dewar J."/>
            <person name="Goldberg J."/>
            <person name="Griggs A."/>
            <person name="Gujja S."/>
            <person name="Hansen M."/>
            <person name="Howarth C."/>
            <person name="Imamovic A."/>
            <person name="Ireland A."/>
            <person name="Larimer J."/>
            <person name="McCowan C."/>
            <person name="Murphy C."/>
            <person name="Pearson M."/>
            <person name="Poon T.W."/>
            <person name="Priest M."/>
            <person name="Roberts A."/>
            <person name="Saif S."/>
            <person name="Shea T."/>
            <person name="Sisk P."/>
            <person name="Sykes S."/>
            <person name="Wortman J."/>
            <person name="Nusbaum C."/>
            <person name="Birren B."/>
        </authorList>
    </citation>
    <scope>NUCLEOTIDE SEQUENCE [LARGE SCALE GENOMIC DNA]</scope>
    <source>
        <strain evidence="8 9">MS-1</strain>
    </source>
</reference>
<dbReference type="EMBL" id="AQHW01000005">
    <property type="protein sequence ID" value="KKB59305.1"/>
    <property type="molecule type" value="Genomic_DNA"/>
</dbReference>
<feature type="transmembrane region" description="Helical" evidence="6">
    <location>
        <begin position="221"/>
        <end position="238"/>
    </location>
</feature>
<evidence type="ECO:0000256" key="6">
    <source>
        <dbReference type="SAM" id="Phobius"/>
    </source>
</evidence>
<feature type="domain" description="EamA" evidence="7">
    <location>
        <begin position="152"/>
        <end position="288"/>
    </location>
</feature>
<dbReference type="InterPro" id="IPR050638">
    <property type="entry name" value="AA-Vitamin_Transporters"/>
</dbReference>
<dbReference type="PANTHER" id="PTHR32322:SF2">
    <property type="entry name" value="EAMA DOMAIN-CONTAINING PROTEIN"/>
    <property type="match status" value="1"/>
</dbReference>
<feature type="transmembrane region" description="Helical" evidence="6">
    <location>
        <begin position="183"/>
        <end position="201"/>
    </location>
</feature>
<name>A0A0F5JNY2_9BACT</name>
<comment type="similarity">
    <text evidence="2">Belongs to the EamA transporter family.</text>
</comment>
<feature type="transmembrane region" description="Helical" evidence="6">
    <location>
        <begin position="67"/>
        <end position="88"/>
    </location>
</feature>
<feature type="transmembrane region" description="Helical" evidence="6">
    <location>
        <begin position="271"/>
        <end position="289"/>
    </location>
</feature>
<dbReference type="STRING" id="1203610.HMPREF1536_00848"/>
<gene>
    <name evidence="8" type="ORF">HMPREF1536_00848</name>
</gene>
<dbReference type="PANTHER" id="PTHR32322">
    <property type="entry name" value="INNER MEMBRANE TRANSPORTER"/>
    <property type="match status" value="1"/>
</dbReference>
<dbReference type="Gene3D" id="1.10.3730.20">
    <property type="match status" value="1"/>
</dbReference>
<protein>
    <recommendedName>
        <fullName evidence="7">EamA domain-containing protein</fullName>
    </recommendedName>
</protein>
<dbReference type="InterPro" id="IPR000620">
    <property type="entry name" value="EamA_dom"/>
</dbReference>
<evidence type="ECO:0000256" key="3">
    <source>
        <dbReference type="ARBA" id="ARBA00022692"/>
    </source>
</evidence>
<feature type="transmembrane region" description="Helical" evidence="6">
    <location>
        <begin position="151"/>
        <end position="171"/>
    </location>
</feature>
<feature type="transmembrane region" description="Helical" evidence="6">
    <location>
        <begin position="7"/>
        <end position="23"/>
    </location>
</feature>
<dbReference type="InterPro" id="IPR037185">
    <property type="entry name" value="EmrE-like"/>
</dbReference>